<dbReference type="InterPro" id="IPR011044">
    <property type="entry name" value="Quino_amine_DH_bsu"/>
</dbReference>
<dbReference type="eggNOG" id="arCOG02560">
    <property type="taxonomic scope" value="Archaea"/>
</dbReference>
<dbReference type="SUPFAM" id="SSF50974">
    <property type="entry name" value="Nitrous oxide reductase, N-terminal domain"/>
    <property type="match status" value="1"/>
</dbReference>
<dbReference type="InterPro" id="IPR019405">
    <property type="entry name" value="Lactonase_7-beta_prop"/>
</dbReference>
<dbReference type="Proteomes" id="UP000000663">
    <property type="component" value="Chromosome"/>
</dbReference>
<dbReference type="PANTHER" id="PTHR47197">
    <property type="entry name" value="PROTEIN NIRF"/>
    <property type="match status" value="1"/>
</dbReference>
<dbReference type="RefSeq" id="WP_012035258.1">
    <property type="nucleotide sequence ID" value="NC_009464.1"/>
</dbReference>
<dbReference type="InterPro" id="IPR011964">
    <property type="entry name" value="YVTN_b-propeller_repeat"/>
</dbReference>
<dbReference type="STRING" id="351160.RCIX2203"/>
<dbReference type="OrthoDB" id="103676at2157"/>
<evidence type="ECO:0000313" key="1">
    <source>
        <dbReference type="EMBL" id="CAJ37323.1"/>
    </source>
</evidence>
<dbReference type="SMART" id="SM00564">
    <property type="entry name" value="PQQ"/>
    <property type="match status" value="3"/>
</dbReference>
<keyword evidence="2" id="KW-1185">Reference proteome</keyword>
<proteinExistence type="predicted"/>
<dbReference type="InterPro" id="IPR018391">
    <property type="entry name" value="PQQ_b-propeller_rpt"/>
</dbReference>
<dbReference type="PROSITE" id="PS51257">
    <property type="entry name" value="PROKAR_LIPOPROTEIN"/>
    <property type="match status" value="1"/>
</dbReference>
<dbReference type="PATRIC" id="fig|351160.9.peg.960"/>
<protein>
    <submittedName>
        <fullName evidence="1">Uncharacterized protein</fullName>
    </submittedName>
</protein>
<dbReference type="NCBIfam" id="TIGR02276">
    <property type="entry name" value="beta_rpt_yvtn"/>
    <property type="match status" value="4"/>
</dbReference>
<dbReference type="Pfam" id="PF10282">
    <property type="entry name" value="Lactonase"/>
    <property type="match status" value="1"/>
</dbReference>
<dbReference type="KEGG" id="rci:RCIX2203"/>
<reference evidence="1 2" key="1">
    <citation type="journal article" date="2006" name="Science">
        <title>Genome of rice cluster I archaea -- the key methane producers in the rice rhizosphere.</title>
        <authorList>
            <person name="Erkel C."/>
            <person name="Kube M."/>
            <person name="Reinhardt R."/>
            <person name="Liesack W."/>
        </authorList>
    </citation>
    <scope>NUCLEOTIDE SEQUENCE [LARGE SCALE GENOMIC DNA]</scope>
    <source>
        <strain evidence="2">DSM 22066 / NBRC 105507 / MRE50</strain>
    </source>
</reference>
<gene>
    <name evidence="1" type="ORF">RCIX2203</name>
</gene>
<name>Q0W2S0_METAR</name>
<dbReference type="SUPFAM" id="SSF50969">
    <property type="entry name" value="YVTN repeat-like/Quinoprotein amine dehydrogenase"/>
    <property type="match status" value="1"/>
</dbReference>
<sequence length="705" mass="73784">MDRASPAWSGTARLMLLMTGCAVLATILLTACADTACAGSSPPSPQLYVCNHQSRNISIIDTGSMTVAGSIEGISSPAGVAVSPDGTILYVVGSQSGTVSAIDVNAGRVISNVKVGQGADRTVISPDGSRLYVKCGSNVSVVDTGTMQIAGTITTDGKALRGMALSPDGSRLYVADLKGGSILVIDTVACSVTETVALASLPMSLTVSPDGSRIYAACVNNAARDEFSSSTCVCLSPVTLVQLFIGWITGSSQKDINGIYIIDSVNYSVIRTINTGGIPFGMALSEDGSRLYAACAEHYGSYVTVIDPSTGEMTDKTPVQIGLWTTYSLRDGVDALSDGSRFYVLPAAGSMLFSIEQASLTPGQPVQVGADSVGMCLSPDRKKIFVASRGGNTVTIVDTGNHTTDTLKLWWDPQYIALSPDGTRAYVTSENSGTVTVINTTDRATVAIIDVGETPREIEVSPDGKKAYVTHYRNDWQTDGMLTVIDTGTCTVIKKLTVGVNPGGMAFSPAGDRLYIVCQIPALMMLNPYGHEVESVDSGKSDSLYIIDTERDVVMDTSDVRYMPRDIAVSPDGSLLYVTCMNGSMTDKGNVRVLDARSYAQTGVIDVGPEPNGIVATPDGKYLYVVTPADYSLTVIDAAAGNVTAKISFGTYNKPYGITISPRGDRVYATVGDWPAGKVVAVDTATNVIVGSASVGSWPAGLALH</sequence>
<dbReference type="Gene3D" id="2.130.10.10">
    <property type="entry name" value="YVTN repeat-like/Quinoprotein amine dehydrogenase"/>
    <property type="match status" value="3"/>
</dbReference>
<dbReference type="GeneID" id="5143408"/>
<organism evidence="1 2">
    <name type="scientific">Methanocella arvoryzae (strain DSM 22066 / NBRC 105507 / MRE50)</name>
    <dbReference type="NCBI Taxonomy" id="351160"/>
    <lineage>
        <taxon>Archaea</taxon>
        <taxon>Methanobacteriati</taxon>
        <taxon>Methanobacteriota</taxon>
        <taxon>Stenosarchaea group</taxon>
        <taxon>Methanomicrobia</taxon>
        <taxon>Methanocellales</taxon>
        <taxon>Methanocellaceae</taxon>
        <taxon>Methanocella</taxon>
    </lineage>
</organism>
<dbReference type="InterPro" id="IPR051200">
    <property type="entry name" value="Host-pathogen_enzymatic-act"/>
</dbReference>
<evidence type="ECO:0000313" key="2">
    <source>
        <dbReference type="Proteomes" id="UP000000663"/>
    </source>
</evidence>
<dbReference type="InterPro" id="IPR015943">
    <property type="entry name" value="WD40/YVTN_repeat-like_dom_sf"/>
</dbReference>
<dbReference type="AlphaFoldDB" id="Q0W2S0"/>
<dbReference type="EMBL" id="AM114193">
    <property type="protein sequence ID" value="CAJ37323.1"/>
    <property type="molecule type" value="Genomic_DNA"/>
</dbReference>
<dbReference type="PANTHER" id="PTHR47197:SF3">
    <property type="entry name" value="DIHYDRO-HEME D1 DEHYDROGENASE"/>
    <property type="match status" value="1"/>
</dbReference>
<dbReference type="InterPro" id="IPR011045">
    <property type="entry name" value="N2O_reductase_N"/>
</dbReference>
<accession>Q0W2S0</accession>